<dbReference type="GO" id="GO:0009239">
    <property type="term" value="P:enterobactin biosynthetic process"/>
    <property type="evidence" value="ECO:0007669"/>
    <property type="project" value="TreeGrafter"/>
</dbReference>
<evidence type="ECO:0000259" key="3">
    <source>
        <dbReference type="Pfam" id="PF00550"/>
    </source>
</evidence>
<dbReference type="GO" id="GO:0031177">
    <property type="term" value="F:phosphopantetheine binding"/>
    <property type="evidence" value="ECO:0007669"/>
    <property type="project" value="TreeGrafter"/>
</dbReference>
<dbReference type="KEGG" id="amd:AMED_3684"/>
<dbReference type="PANTHER" id="PTHR45527">
    <property type="entry name" value="NONRIBOSOMAL PEPTIDE SYNTHETASE"/>
    <property type="match status" value="1"/>
</dbReference>
<dbReference type="GeneID" id="92871435"/>
<dbReference type="Pfam" id="PF00550">
    <property type="entry name" value="PP-binding"/>
    <property type="match status" value="1"/>
</dbReference>
<dbReference type="GO" id="GO:0043041">
    <property type="term" value="P:amino acid activation for nonribosomal peptide biosynthetic process"/>
    <property type="evidence" value="ECO:0007669"/>
    <property type="project" value="TreeGrafter"/>
</dbReference>
<name>A0A0H3D5D6_AMYMU</name>
<dbReference type="InterPro" id="IPR023213">
    <property type="entry name" value="CAT-like_dom_sf"/>
</dbReference>
<sequence>MTAELVPTGVRVAALSSAQERLWLIEQSAPGSPMYSVPLFLRWTEPVDVAALRVALDGLVARHDVLRTTYERRGDRVVQVVAGQHPMPVEVVDDPLSPGEVRQDALRRCRIGFDLARTPPARCVVWPATGAVLLLIHHIAVDGWSLVPVFEDLAELYRTGRAAAPVDELRYVDYAQWDRQVSADPVVREELRRRADALVAARGPAHLGGARPVVATPEGARPGRQTVFDLDAELVVAAEQVAKQTRGTPFVVFLAAYLETLRRWADRTEFVIGTFTVNRPHPALERMAGFFVNTVPMILRCPDGGTFRDLVAANRAEAFAALRHQRLPFAQLVAEVAARDAGRHGLADISFAYQNFPAPSIDKPLWTTELLPTGTAKADLLLIVELTTTGARGTLEFATDRYPEELGPRFVADYLAVLDAVLADPGRPLADVRVPNGPLAAPRPPAEPVLADRGAPPPADVRRTAANLFRTALSTVDGLAVGRIGDDDNFFALGGNSLLAIVMLGDARVAPGEFLADPTVTGLARLLTREPAPAARERTVAAGRSLTSAQERMWLQDRMRHLRAAYVVPSIVEFGPGVDTGRLAAAVNRVLAHHPALRSRFRLDRTAKRVVRAEGSAARATVTDITGWPRDKLADHVMARCWAPFALADEPPARAELLMADDRCVLVFCAHHLVLDGASRQVVFDQIGAAYRGDPLPAADAPAPPAPPADAAELITALAGAPTDIALPHDRPRGARQSIEADSVRRRLGPARTALLRKAAADAGCSLFLATAALVAGTLARHTAQRDFVFVFPWSQRPGAATDVVGMFVNTVPIRVDLTGARTWRDALERAAAAGAIGYRGADVPFDEVAAALQPARDLSRPPITPVYVDATDTTPRPPDLGVAARLWPLPALKAKYEMEFAAVDSGDGLEFDLTYLRSLFDAATAGAVADTLLACATALADDPRSPLAEETP</sequence>
<dbReference type="RefSeq" id="WP_013225539.1">
    <property type="nucleotide sequence ID" value="NC_014318.1"/>
</dbReference>
<gene>
    <name evidence="5" type="ordered locus">AMED_3684</name>
</gene>
<feature type="region of interest" description="Disordered" evidence="2">
    <location>
        <begin position="436"/>
        <end position="457"/>
    </location>
</feature>
<dbReference type="Proteomes" id="UP000000328">
    <property type="component" value="Chromosome"/>
</dbReference>
<dbReference type="eggNOG" id="COG1020">
    <property type="taxonomic scope" value="Bacteria"/>
</dbReference>
<feature type="domain" description="Condensation" evidence="4">
    <location>
        <begin position="722"/>
        <end position="951"/>
    </location>
</feature>
<dbReference type="SUPFAM" id="SSF47336">
    <property type="entry name" value="ACP-like"/>
    <property type="match status" value="1"/>
</dbReference>
<dbReference type="InterPro" id="IPR009081">
    <property type="entry name" value="PP-bd_ACP"/>
</dbReference>
<evidence type="ECO:0000313" key="6">
    <source>
        <dbReference type="Proteomes" id="UP000000328"/>
    </source>
</evidence>
<comment type="cofactor">
    <cofactor evidence="1">
        <name>pantetheine 4'-phosphate</name>
        <dbReference type="ChEBI" id="CHEBI:47942"/>
    </cofactor>
</comment>
<evidence type="ECO:0000259" key="4">
    <source>
        <dbReference type="Pfam" id="PF00668"/>
    </source>
</evidence>
<feature type="domain" description="Condensation" evidence="4">
    <location>
        <begin position="545"/>
        <end position="698"/>
    </location>
</feature>
<dbReference type="GO" id="GO:0009366">
    <property type="term" value="C:enterobactin synthetase complex"/>
    <property type="evidence" value="ECO:0007669"/>
    <property type="project" value="TreeGrafter"/>
</dbReference>
<reference evidence="5 6" key="1">
    <citation type="journal article" date="2010" name="Cell Res.">
        <title>Complete genome sequence of the rifamycin SV-producing Amycolatopsis mediterranei U32 revealed its genetic characteristics in phylogeny and metabolism.</title>
        <authorList>
            <person name="Zhao W."/>
            <person name="Zhong Y."/>
            <person name="Yuan H."/>
            <person name="Wang J."/>
            <person name="Zheng H."/>
            <person name="Wang Y."/>
            <person name="Cen X."/>
            <person name="Xu F."/>
            <person name="Bai J."/>
            <person name="Han X."/>
            <person name="Lu G."/>
            <person name="Zhu Y."/>
            <person name="Shao Z."/>
            <person name="Yan H."/>
            <person name="Li C."/>
            <person name="Peng N."/>
            <person name="Zhang Z."/>
            <person name="Zhang Y."/>
            <person name="Lin W."/>
            <person name="Fan Y."/>
            <person name="Qin Z."/>
            <person name="Hu Y."/>
            <person name="Zhu B."/>
            <person name="Wang S."/>
            <person name="Ding X."/>
            <person name="Zhao G.P."/>
        </authorList>
    </citation>
    <scope>NUCLEOTIDE SEQUENCE [LARGE SCALE GENOMIC DNA]</scope>
    <source>
        <strain evidence="6">U-32</strain>
    </source>
</reference>
<dbReference type="GO" id="GO:0008610">
    <property type="term" value="P:lipid biosynthetic process"/>
    <property type="evidence" value="ECO:0007669"/>
    <property type="project" value="UniProtKB-ARBA"/>
</dbReference>
<feature type="domain" description="Carrier" evidence="3">
    <location>
        <begin position="469"/>
        <end position="526"/>
    </location>
</feature>
<dbReference type="InterPro" id="IPR001242">
    <property type="entry name" value="Condensation_dom"/>
</dbReference>
<dbReference type="HOGENOM" id="CLU_309201_0_0_11"/>
<dbReference type="EMBL" id="CP002000">
    <property type="protein sequence ID" value="ADJ45467.1"/>
    <property type="molecule type" value="Genomic_DNA"/>
</dbReference>
<evidence type="ECO:0000256" key="2">
    <source>
        <dbReference type="SAM" id="MobiDB-lite"/>
    </source>
</evidence>
<evidence type="ECO:0000313" key="5">
    <source>
        <dbReference type="EMBL" id="ADJ45467.1"/>
    </source>
</evidence>
<dbReference type="PANTHER" id="PTHR45527:SF1">
    <property type="entry name" value="FATTY ACID SYNTHASE"/>
    <property type="match status" value="1"/>
</dbReference>
<proteinExistence type="predicted"/>
<dbReference type="Pfam" id="PF00668">
    <property type="entry name" value="Condensation"/>
    <property type="match status" value="3"/>
</dbReference>
<dbReference type="Gene3D" id="3.30.559.30">
    <property type="entry name" value="Nonribosomal peptide synthetase, condensation domain"/>
    <property type="match status" value="2"/>
</dbReference>
<dbReference type="SUPFAM" id="SSF52777">
    <property type="entry name" value="CoA-dependent acyltransferases"/>
    <property type="match status" value="4"/>
</dbReference>
<dbReference type="GO" id="GO:0047527">
    <property type="term" value="F:2,3-dihydroxybenzoate-serine ligase activity"/>
    <property type="evidence" value="ECO:0007669"/>
    <property type="project" value="TreeGrafter"/>
</dbReference>
<dbReference type="PATRIC" id="fig|749927.5.peg.3811"/>
<dbReference type="OrthoDB" id="3931141at2"/>
<feature type="domain" description="Condensation" evidence="4">
    <location>
        <begin position="12"/>
        <end position="434"/>
    </location>
</feature>
<dbReference type="AlphaFoldDB" id="A0A0H3D5D6"/>
<dbReference type="Gene3D" id="3.30.559.10">
    <property type="entry name" value="Chloramphenicol acetyltransferase-like domain"/>
    <property type="match status" value="2"/>
</dbReference>
<evidence type="ECO:0000256" key="1">
    <source>
        <dbReference type="ARBA" id="ARBA00001957"/>
    </source>
</evidence>
<protein>
    <submittedName>
        <fullName evidence="5">Condensation domain-containing protein involved in non-ribosomal peptide synthesis</fullName>
    </submittedName>
</protein>
<organism evidence="5 6">
    <name type="scientific">Amycolatopsis mediterranei (strain U-32)</name>
    <dbReference type="NCBI Taxonomy" id="749927"/>
    <lineage>
        <taxon>Bacteria</taxon>
        <taxon>Bacillati</taxon>
        <taxon>Actinomycetota</taxon>
        <taxon>Actinomycetes</taxon>
        <taxon>Pseudonocardiales</taxon>
        <taxon>Pseudonocardiaceae</taxon>
        <taxon>Amycolatopsis</taxon>
    </lineage>
</organism>
<accession>A0A0H3D5D6</accession>
<dbReference type="GO" id="GO:0005829">
    <property type="term" value="C:cytosol"/>
    <property type="evidence" value="ECO:0007669"/>
    <property type="project" value="TreeGrafter"/>
</dbReference>
<dbReference type="InterPro" id="IPR036736">
    <property type="entry name" value="ACP-like_sf"/>
</dbReference>
<dbReference type="Gene3D" id="1.10.1200.10">
    <property type="entry name" value="ACP-like"/>
    <property type="match status" value="1"/>
</dbReference>